<feature type="domain" description="Rhodanese" evidence="1">
    <location>
        <begin position="16"/>
        <end position="106"/>
    </location>
</feature>
<dbReference type="RefSeq" id="WP_110023701.1">
    <property type="nucleotide sequence ID" value="NZ_PDNZ01000006.1"/>
</dbReference>
<dbReference type="PANTHER" id="PTHR43031:SF1">
    <property type="entry name" value="PYRIDINE NUCLEOTIDE-DISULPHIDE OXIDOREDUCTASE"/>
    <property type="match status" value="1"/>
</dbReference>
<dbReference type="AlphaFoldDB" id="A0A317T4D9"/>
<dbReference type="Pfam" id="PF00581">
    <property type="entry name" value="Rhodanese"/>
    <property type="match status" value="1"/>
</dbReference>
<dbReference type="CDD" id="cd00158">
    <property type="entry name" value="RHOD"/>
    <property type="match status" value="1"/>
</dbReference>
<keyword evidence="3" id="KW-1185">Reference proteome</keyword>
<organism evidence="2 3">
    <name type="scientific">Prosthecochloris marina</name>
    <dbReference type="NCBI Taxonomy" id="2017681"/>
    <lineage>
        <taxon>Bacteria</taxon>
        <taxon>Pseudomonadati</taxon>
        <taxon>Chlorobiota</taxon>
        <taxon>Chlorobiia</taxon>
        <taxon>Chlorobiales</taxon>
        <taxon>Chlorobiaceae</taxon>
        <taxon>Prosthecochloris</taxon>
    </lineage>
</organism>
<dbReference type="SUPFAM" id="SSF52821">
    <property type="entry name" value="Rhodanese/Cell cycle control phosphatase"/>
    <property type="match status" value="1"/>
</dbReference>
<reference evidence="3" key="1">
    <citation type="submission" date="2017-10" db="EMBL/GenBank/DDBJ databases">
        <authorList>
            <person name="Gaisin V.A."/>
            <person name="Rysina M.S."/>
            <person name="Grouzdev D.S."/>
        </authorList>
    </citation>
    <scope>NUCLEOTIDE SEQUENCE [LARGE SCALE GENOMIC DNA]</scope>
    <source>
        <strain evidence="3">V1</strain>
    </source>
</reference>
<evidence type="ECO:0000313" key="3">
    <source>
        <dbReference type="Proteomes" id="UP000246278"/>
    </source>
</evidence>
<keyword evidence="2" id="KW-0808">Transferase</keyword>
<evidence type="ECO:0000259" key="1">
    <source>
        <dbReference type="PROSITE" id="PS50206"/>
    </source>
</evidence>
<comment type="caution">
    <text evidence="2">The sequence shown here is derived from an EMBL/GenBank/DDBJ whole genome shotgun (WGS) entry which is preliminary data.</text>
</comment>
<dbReference type="InterPro" id="IPR036873">
    <property type="entry name" value="Rhodanese-like_dom_sf"/>
</dbReference>
<dbReference type="InterPro" id="IPR050229">
    <property type="entry name" value="GlpE_sulfurtransferase"/>
</dbReference>
<accession>A0A317T4D9</accession>
<dbReference type="SMART" id="SM00450">
    <property type="entry name" value="RHOD"/>
    <property type="match status" value="1"/>
</dbReference>
<name>A0A317T4D9_9CHLB</name>
<dbReference type="Gene3D" id="3.40.250.10">
    <property type="entry name" value="Rhodanese-like domain"/>
    <property type="match status" value="1"/>
</dbReference>
<protein>
    <submittedName>
        <fullName evidence="2">Sulfurtransferase</fullName>
    </submittedName>
</protein>
<dbReference type="EMBL" id="PDNZ01000006">
    <property type="protein sequence ID" value="PWW81582.1"/>
    <property type="molecule type" value="Genomic_DNA"/>
</dbReference>
<dbReference type="GO" id="GO:0016740">
    <property type="term" value="F:transferase activity"/>
    <property type="evidence" value="ECO:0007669"/>
    <property type="project" value="UniProtKB-KW"/>
</dbReference>
<proteinExistence type="predicted"/>
<evidence type="ECO:0000313" key="2">
    <source>
        <dbReference type="EMBL" id="PWW81582.1"/>
    </source>
</evidence>
<dbReference type="InterPro" id="IPR001763">
    <property type="entry name" value="Rhodanese-like_dom"/>
</dbReference>
<dbReference type="Proteomes" id="UP000246278">
    <property type="component" value="Unassembled WGS sequence"/>
</dbReference>
<gene>
    <name evidence="2" type="ORF">CR164_09230</name>
</gene>
<dbReference type="OrthoDB" id="9808735at2"/>
<dbReference type="PANTHER" id="PTHR43031">
    <property type="entry name" value="FAD-DEPENDENT OXIDOREDUCTASE"/>
    <property type="match status" value="1"/>
</dbReference>
<dbReference type="PROSITE" id="PS50206">
    <property type="entry name" value="RHODANESE_3"/>
    <property type="match status" value="1"/>
</dbReference>
<sequence length="124" mass="14366">MVQVKEVSPKNAYAMMKKGALLVDVRTPHEIARKSFDIPDIMEIPLSGFEQRVKEIPAKRKIIIACRRGNRSLFAARLLINHGHRRVFNLEHGIIRWEKEGLPVKSRPKQSLLKKLQQMFSKRA</sequence>